<sequence length="314" mass="34714">MSTNTLTERYVHEVVRRIPADQRDDVAEELRTTIADTVDARDSADPAAAEREVLTEMGDPIRLAARYAGRPLALIGPELYPAYVRLLRLLLSTVLPVVTAVIVVIDVLDNNDLGSAIGSGIGALLTVGAQMIAWLTVVFALIERSRHRNEVLKSTEEWTPDQLPEIRKTDKGGVEAVASAAWHTALIGLIVWQSTAKPYRTDDGDRLQVLDPALWSGWIWPILAGLAALVVLDLVWFATRKWTVPLATLHAVAQVVFALPLAWILYQQKFFNPEFLASFNKDWTVPDAFYTVAVLGVLVVAGSEIVQRFRQTRG</sequence>
<accession>A0ABW3YCZ4</accession>
<keyword evidence="1" id="KW-1133">Transmembrane helix</keyword>
<dbReference type="RefSeq" id="WP_377569257.1">
    <property type="nucleotide sequence ID" value="NZ_JBHTMP010000010.1"/>
</dbReference>
<proteinExistence type="predicted"/>
<dbReference type="Proteomes" id="UP001597260">
    <property type="component" value="Unassembled WGS sequence"/>
</dbReference>
<comment type="caution">
    <text evidence="2">The sequence shown here is derived from an EMBL/GenBank/DDBJ whole genome shotgun (WGS) entry which is preliminary data.</text>
</comment>
<reference evidence="3" key="1">
    <citation type="journal article" date="2019" name="Int. J. Syst. Evol. Microbiol.">
        <title>The Global Catalogue of Microorganisms (GCM) 10K type strain sequencing project: providing services to taxonomists for standard genome sequencing and annotation.</title>
        <authorList>
            <consortium name="The Broad Institute Genomics Platform"/>
            <consortium name="The Broad Institute Genome Sequencing Center for Infectious Disease"/>
            <person name="Wu L."/>
            <person name="Ma J."/>
        </authorList>
    </citation>
    <scope>NUCLEOTIDE SEQUENCE [LARGE SCALE GENOMIC DNA]</scope>
    <source>
        <strain evidence="3">JCM 31037</strain>
    </source>
</reference>
<keyword evidence="1" id="KW-0472">Membrane</keyword>
<feature type="transmembrane region" description="Helical" evidence="1">
    <location>
        <begin position="117"/>
        <end position="142"/>
    </location>
</feature>
<feature type="transmembrane region" description="Helical" evidence="1">
    <location>
        <begin position="215"/>
        <end position="237"/>
    </location>
</feature>
<evidence type="ECO:0000256" key="1">
    <source>
        <dbReference type="SAM" id="Phobius"/>
    </source>
</evidence>
<feature type="transmembrane region" description="Helical" evidence="1">
    <location>
        <begin position="288"/>
        <end position="306"/>
    </location>
</feature>
<keyword evidence="1" id="KW-0812">Transmembrane</keyword>
<organism evidence="2 3">
    <name type="scientific">Micromonospora sonneratiae</name>
    <dbReference type="NCBI Taxonomy" id="1184706"/>
    <lineage>
        <taxon>Bacteria</taxon>
        <taxon>Bacillati</taxon>
        <taxon>Actinomycetota</taxon>
        <taxon>Actinomycetes</taxon>
        <taxon>Micromonosporales</taxon>
        <taxon>Micromonosporaceae</taxon>
        <taxon>Micromonospora</taxon>
    </lineage>
</organism>
<keyword evidence="3" id="KW-1185">Reference proteome</keyword>
<gene>
    <name evidence="2" type="ORF">ACFQ4H_09335</name>
</gene>
<feature type="transmembrane region" description="Helical" evidence="1">
    <location>
        <begin position="244"/>
        <end position="266"/>
    </location>
</feature>
<dbReference type="EMBL" id="JBHTMP010000010">
    <property type="protein sequence ID" value="MFD1321290.1"/>
    <property type="molecule type" value="Genomic_DNA"/>
</dbReference>
<dbReference type="NCBIfam" id="NF038403">
    <property type="entry name" value="perm_prefix_1"/>
    <property type="match status" value="1"/>
</dbReference>
<dbReference type="Pfam" id="PF22564">
    <property type="entry name" value="HAAS"/>
    <property type="match status" value="1"/>
</dbReference>
<feature type="transmembrane region" description="Helical" evidence="1">
    <location>
        <begin position="176"/>
        <end position="195"/>
    </location>
</feature>
<name>A0ABW3YCZ4_9ACTN</name>
<dbReference type="InterPro" id="IPR047928">
    <property type="entry name" value="Perm_prefix_1"/>
</dbReference>
<evidence type="ECO:0000313" key="2">
    <source>
        <dbReference type="EMBL" id="MFD1321290.1"/>
    </source>
</evidence>
<evidence type="ECO:0000313" key="3">
    <source>
        <dbReference type="Proteomes" id="UP001597260"/>
    </source>
</evidence>
<feature type="transmembrane region" description="Helical" evidence="1">
    <location>
        <begin position="86"/>
        <end position="105"/>
    </location>
</feature>
<protein>
    <submittedName>
        <fullName evidence="2">Permease prefix domain 1-containing protein</fullName>
    </submittedName>
</protein>